<feature type="compositionally biased region" description="Polar residues" evidence="1">
    <location>
        <begin position="668"/>
        <end position="686"/>
    </location>
</feature>
<feature type="compositionally biased region" description="Polar residues" evidence="1">
    <location>
        <begin position="326"/>
        <end position="336"/>
    </location>
</feature>
<dbReference type="InterPro" id="IPR015915">
    <property type="entry name" value="Kelch-typ_b-propeller"/>
</dbReference>
<feature type="compositionally biased region" description="Pro residues" evidence="1">
    <location>
        <begin position="515"/>
        <end position="529"/>
    </location>
</feature>
<dbReference type="RefSeq" id="XP_064655186.1">
    <property type="nucleotide sequence ID" value="XM_064806881.1"/>
</dbReference>
<feature type="region of interest" description="Disordered" evidence="1">
    <location>
        <begin position="668"/>
        <end position="820"/>
    </location>
</feature>
<dbReference type="AlphaFoldDB" id="A0AAV9NYZ3"/>
<dbReference type="EMBL" id="JAVRRT010000018">
    <property type="protein sequence ID" value="KAK5164990.1"/>
    <property type="molecule type" value="Genomic_DNA"/>
</dbReference>
<dbReference type="GeneID" id="89930985"/>
<accession>A0AAV9NYZ3</accession>
<dbReference type="SUPFAM" id="SSF117281">
    <property type="entry name" value="Kelch motif"/>
    <property type="match status" value="1"/>
</dbReference>
<dbReference type="Proteomes" id="UP001337655">
    <property type="component" value="Unassembled WGS sequence"/>
</dbReference>
<feature type="transmembrane region" description="Helical" evidence="2">
    <location>
        <begin position="376"/>
        <end position="397"/>
    </location>
</feature>
<feature type="compositionally biased region" description="Polar residues" evidence="1">
    <location>
        <begin position="540"/>
        <end position="567"/>
    </location>
</feature>
<keyword evidence="4" id="KW-1185">Reference proteome</keyword>
<evidence type="ECO:0000256" key="1">
    <source>
        <dbReference type="SAM" id="MobiDB-lite"/>
    </source>
</evidence>
<feature type="region of interest" description="Disordered" evidence="1">
    <location>
        <begin position="512"/>
        <end position="573"/>
    </location>
</feature>
<feature type="compositionally biased region" description="Low complexity" evidence="1">
    <location>
        <begin position="337"/>
        <end position="366"/>
    </location>
</feature>
<feature type="compositionally biased region" description="Polar residues" evidence="1">
    <location>
        <begin position="811"/>
        <end position="820"/>
    </location>
</feature>
<reference evidence="3 4" key="1">
    <citation type="submission" date="2023-08" db="EMBL/GenBank/DDBJ databases">
        <title>Black Yeasts Isolated from many extreme environments.</title>
        <authorList>
            <person name="Coleine C."/>
            <person name="Stajich J.E."/>
            <person name="Selbmann L."/>
        </authorList>
    </citation>
    <scope>NUCLEOTIDE SEQUENCE [LARGE SCALE GENOMIC DNA]</scope>
    <source>
        <strain evidence="3 4">CCFEE 5935</strain>
    </source>
</reference>
<keyword evidence="2" id="KW-0472">Membrane</keyword>
<feature type="compositionally biased region" description="Low complexity" evidence="1">
    <location>
        <begin position="687"/>
        <end position="698"/>
    </location>
</feature>
<organism evidence="3 4">
    <name type="scientific">Saxophila tyrrhenica</name>
    <dbReference type="NCBI Taxonomy" id="1690608"/>
    <lineage>
        <taxon>Eukaryota</taxon>
        <taxon>Fungi</taxon>
        <taxon>Dikarya</taxon>
        <taxon>Ascomycota</taxon>
        <taxon>Pezizomycotina</taxon>
        <taxon>Dothideomycetes</taxon>
        <taxon>Dothideomycetidae</taxon>
        <taxon>Mycosphaerellales</taxon>
        <taxon>Extremaceae</taxon>
        <taxon>Saxophila</taxon>
    </lineage>
</organism>
<gene>
    <name evidence="3" type="ORF">LTR77_009655</name>
</gene>
<keyword evidence="2" id="KW-0812">Transmembrane</keyword>
<feature type="region of interest" description="Disordered" evidence="1">
    <location>
        <begin position="326"/>
        <end position="367"/>
    </location>
</feature>
<evidence type="ECO:0000313" key="3">
    <source>
        <dbReference type="EMBL" id="KAK5164990.1"/>
    </source>
</evidence>
<proteinExistence type="predicted"/>
<comment type="caution">
    <text evidence="3">The sequence shown here is derived from an EMBL/GenBank/DDBJ whole genome shotgun (WGS) entry which is preliminary data.</text>
</comment>
<evidence type="ECO:0000256" key="2">
    <source>
        <dbReference type="SAM" id="Phobius"/>
    </source>
</evidence>
<evidence type="ECO:0000313" key="4">
    <source>
        <dbReference type="Proteomes" id="UP001337655"/>
    </source>
</evidence>
<sequence length="820" mass="87719">MSAPIPPSDLEGHCSAIHDDTLYVLSPDSFLSLPLKEKAKWSKRPMGVSVTGPACVQAGEGEDAALYVVGGKTSKSGYSGMQRYNFAQQSWETLPVNVGVLAGRTDHSAAYIADTQQIMVYAGSQPNAYSYLSSQTFLVSTQQPYDILAFTSSAPPGNLPLLQSWDSGHAVMLGGSDFNTEIYTFGPDDGWQALPTNLTEPLDPSARATLIDGSDGSKVLEVYDMSKTPNSVTQLVLLDAGGQPAYTGQTIGSGSSSRKRKRDLTLDNWPAYNDNNAPTVKRTDCAVAQGSDGMAVISGGSSEAPVAIFNQDKNSWVDVDKFFDSKQNQQPLQPTKSSGSGSTPSSSTSSFPSSSTTAAAGSSSGESAHDRMLRTLGITLGVLCGIAAIFILVLLFLRWRKMKKRKQEGYLDEKNEEDRRMSFADRGASFMKEAGGSINGLAPPSKTWENSQGGSHSSLAIITGKFGNKRNTSHEPKPSYDSTAPMFRDKNMGRGNNDQVEMINLDEKRIERKPIPQPGPPPPPPPAPYGPNLTAADANRMSTDSGRGNRSSGWSKYFATSQPTGPNGISHLPSAYAQTNKLSDASMYSTDRHISQPSHIPSSALVPPLDIDFSKTVDGQRLSHVTSGSPAFNDSREDLARGGNHLAPQGQQGLIVDPYSRRSASDTISSYNRSTMSTTTSEYYNDSNPTPWTPTSTSFKDHLVSRPPSSNYPPSEPRVPSRGKNGGGFFPGSGTSYRPSARSKMGSNAAPSGDWASLPAAPTFPRPAEDRDSTVTVFPKGVPSAYYAGRDRESEQAKPVNSDLGWLNLGLGQSPQPGRI</sequence>
<name>A0AAV9NYZ3_9PEZI</name>
<dbReference type="Gene3D" id="2.120.10.80">
    <property type="entry name" value="Kelch-type beta propeller"/>
    <property type="match status" value="1"/>
</dbReference>
<protein>
    <recommendedName>
        <fullName evidence="5">Pre-mRNA splicing factor CLF1</fullName>
    </recommendedName>
</protein>
<keyword evidence="2" id="KW-1133">Transmembrane helix</keyword>
<evidence type="ECO:0008006" key="5">
    <source>
        <dbReference type="Google" id="ProtNLM"/>
    </source>
</evidence>
<feature type="region of interest" description="Disordered" evidence="1">
    <location>
        <begin position="467"/>
        <end position="497"/>
    </location>
</feature>